<comment type="function">
    <text evidence="7">Involved in the gluconeogenesis. Catalyzes stereospecifically the conversion of dihydroxyacetone phosphate (DHAP) to D-glyceraldehyde-3-phosphate (G3P).</text>
</comment>
<keyword evidence="4 7" id="KW-0963">Cytoplasm</keyword>
<keyword evidence="3 7" id="KW-0312">Gluconeogenesis</keyword>
<dbReference type="NCBIfam" id="TIGR00419">
    <property type="entry name" value="tim"/>
    <property type="match status" value="1"/>
</dbReference>
<dbReference type="Proteomes" id="UP000824267">
    <property type="component" value="Unassembled WGS sequence"/>
</dbReference>
<proteinExistence type="inferred from homology"/>
<feature type="binding site" evidence="7">
    <location>
        <begin position="9"/>
        <end position="11"/>
    </location>
    <ligand>
        <name>substrate</name>
    </ligand>
</feature>
<organism evidence="9 10">
    <name type="scientific">Candidatus Onthomorpha intestinigallinarum</name>
    <dbReference type="NCBI Taxonomy" id="2840880"/>
    <lineage>
        <taxon>Bacteria</taxon>
        <taxon>Pseudomonadati</taxon>
        <taxon>Bacteroidota</taxon>
        <taxon>Bacteroidia</taxon>
        <taxon>Bacteroidales</taxon>
        <taxon>Candidatus Onthomorpha</taxon>
    </lineage>
</organism>
<evidence type="ECO:0000256" key="5">
    <source>
        <dbReference type="ARBA" id="ARBA00023152"/>
    </source>
</evidence>
<dbReference type="PROSITE" id="PS51440">
    <property type="entry name" value="TIM_2"/>
    <property type="match status" value="1"/>
</dbReference>
<keyword evidence="6 7" id="KW-0413">Isomerase</keyword>
<comment type="subunit">
    <text evidence="7 8">Homodimer.</text>
</comment>
<comment type="similarity">
    <text evidence="2 7 8">Belongs to the triosephosphate isomerase family.</text>
</comment>
<dbReference type="GO" id="GO:0019563">
    <property type="term" value="P:glycerol catabolic process"/>
    <property type="evidence" value="ECO:0007669"/>
    <property type="project" value="TreeGrafter"/>
</dbReference>
<dbReference type="InterPro" id="IPR035990">
    <property type="entry name" value="TIM_sf"/>
</dbReference>
<accession>A0A9D1RGH2</accession>
<feature type="binding site" evidence="7">
    <location>
        <position position="175"/>
    </location>
    <ligand>
        <name>substrate</name>
    </ligand>
</feature>
<evidence type="ECO:0000256" key="8">
    <source>
        <dbReference type="RuleBase" id="RU363013"/>
    </source>
</evidence>
<comment type="subcellular location">
    <subcellularLocation>
        <location evidence="7 8">Cytoplasm</location>
    </subcellularLocation>
</comment>
<dbReference type="AlphaFoldDB" id="A0A9D1RGH2"/>
<comment type="pathway">
    <text evidence="1 7 8">Carbohydrate degradation; glycolysis; D-glyceraldehyde 3-phosphate from glycerone phosphate: step 1/1.</text>
</comment>
<dbReference type="GO" id="GO:0004807">
    <property type="term" value="F:triose-phosphate isomerase activity"/>
    <property type="evidence" value="ECO:0007669"/>
    <property type="project" value="UniProtKB-UniRule"/>
</dbReference>
<dbReference type="GO" id="GO:0006096">
    <property type="term" value="P:glycolytic process"/>
    <property type="evidence" value="ECO:0007669"/>
    <property type="project" value="UniProtKB-UniRule"/>
</dbReference>
<dbReference type="FunFam" id="3.20.20.70:FF:000016">
    <property type="entry name" value="Triosephosphate isomerase"/>
    <property type="match status" value="1"/>
</dbReference>
<keyword evidence="5 7" id="KW-0324">Glycolysis</keyword>
<dbReference type="InterPro" id="IPR022896">
    <property type="entry name" value="TrioseP_Isoase_bac/euk"/>
</dbReference>
<evidence type="ECO:0000256" key="7">
    <source>
        <dbReference type="HAMAP-Rule" id="MF_00147"/>
    </source>
</evidence>
<dbReference type="Gene3D" id="3.20.20.70">
    <property type="entry name" value="Aldolase class I"/>
    <property type="match status" value="1"/>
</dbReference>
<sequence>MRRNIVAGNWKSNQLFSQADELINDIAEKLRNFDSTDVDVIVCPPFPYLELVSDAAEDVEFFVGAQNVSKFDNGAYTGEVSAAMLQSMNIDYCIVGHSERRKYFFETNRDVAEKVDRLLKVDINPIVCVGELLEEREEGRHFDVIRSQVSEGLFHLSKDQITKVILAYEPVWAIGTGKTATKDQAQEMHAFIRGLIADKYSDDVAQEVSILYGGSCNAKNARELFAQPDVDGGLIGGASLKHEDFIEIACSF</sequence>
<protein>
    <recommendedName>
        <fullName evidence="7 8">Triosephosphate isomerase</fullName>
        <shortName evidence="7">TIM</shortName>
        <shortName evidence="7">TPI</shortName>
        <ecNumber evidence="7 8">5.3.1.1</ecNumber>
    </recommendedName>
    <alternativeName>
        <fullName evidence="7">Triose-phosphate isomerase</fullName>
    </alternativeName>
</protein>
<dbReference type="GO" id="GO:0005829">
    <property type="term" value="C:cytosol"/>
    <property type="evidence" value="ECO:0007669"/>
    <property type="project" value="TreeGrafter"/>
</dbReference>
<reference evidence="9" key="2">
    <citation type="submission" date="2021-04" db="EMBL/GenBank/DDBJ databases">
        <authorList>
            <person name="Gilroy R."/>
        </authorList>
    </citation>
    <scope>NUCLEOTIDE SEQUENCE</scope>
    <source>
        <strain evidence="9">Gambia16-930</strain>
    </source>
</reference>
<name>A0A9D1RGH2_9BACT</name>
<evidence type="ECO:0000256" key="1">
    <source>
        <dbReference type="ARBA" id="ARBA00004680"/>
    </source>
</evidence>
<dbReference type="EMBL" id="DXGG01000192">
    <property type="protein sequence ID" value="HIW87831.1"/>
    <property type="molecule type" value="Genomic_DNA"/>
</dbReference>
<feature type="active site" description="Electrophile" evidence="7">
    <location>
        <position position="97"/>
    </location>
</feature>
<evidence type="ECO:0000313" key="10">
    <source>
        <dbReference type="Proteomes" id="UP000824267"/>
    </source>
</evidence>
<dbReference type="GO" id="GO:0046166">
    <property type="term" value="P:glyceraldehyde-3-phosphate biosynthetic process"/>
    <property type="evidence" value="ECO:0007669"/>
    <property type="project" value="TreeGrafter"/>
</dbReference>
<dbReference type="CDD" id="cd00311">
    <property type="entry name" value="TIM"/>
    <property type="match status" value="1"/>
</dbReference>
<evidence type="ECO:0000256" key="4">
    <source>
        <dbReference type="ARBA" id="ARBA00022490"/>
    </source>
</evidence>
<feature type="binding site" evidence="7">
    <location>
        <begin position="236"/>
        <end position="237"/>
    </location>
    <ligand>
        <name>substrate</name>
    </ligand>
</feature>
<dbReference type="PANTHER" id="PTHR21139:SF42">
    <property type="entry name" value="TRIOSEPHOSPHATE ISOMERASE"/>
    <property type="match status" value="1"/>
</dbReference>
<dbReference type="SUPFAM" id="SSF51351">
    <property type="entry name" value="Triosephosphate isomerase (TIM)"/>
    <property type="match status" value="1"/>
</dbReference>
<dbReference type="Pfam" id="PF00121">
    <property type="entry name" value="TIM"/>
    <property type="match status" value="1"/>
</dbReference>
<dbReference type="HAMAP" id="MF_00147_B">
    <property type="entry name" value="TIM_B"/>
    <property type="match status" value="1"/>
</dbReference>
<dbReference type="EC" id="5.3.1.1" evidence="7 8"/>
<comment type="pathway">
    <text evidence="7 8">Carbohydrate biosynthesis; gluconeogenesis.</text>
</comment>
<feature type="binding site" evidence="7">
    <location>
        <position position="215"/>
    </location>
    <ligand>
        <name>substrate</name>
    </ligand>
</feature>
<feature type="active site" description="Proton acceptor" evidence="7">
    <location>
        <position position="169"/>
    </location>
</feature>
<dbReference type="InterPro" id="IPR000652">
    <property type="entry name" value="Triosephosphate_isomerase"/>
</dbReference>
<dbReference type="PROSITE" id="PS00171">
    <property type="entry name" value="TIM_1"/>
    <property type="match status" value="1"/>
</dbReference>
<gene>
    <name evidence="7 9" type="primary">tpiA</name>
    <name evidence="9" type="ORF">IAC47_06120</name>
</gene>
<dbReference type="InterPro" id="IPR020861">
    <property type="entry name" value="Triosephosphate_isomerase_AS"/>
</dbReference>
<evidence type="ECO:0000256" key="6">
    <source>
        <dbReference type="ARBA" id="ARBA00023235"/>
    </source>
</evidence>
<evidence type="ECO:0000256" key="2">
    <source>
        <dbReference type="ARBA" id="ARBA00007422"/>
    </source>
</evidence>
<reference evidence="9" key="1">
    <citation type="journal article" date="2021" name="PeerJ">
        <title>Extensive microbial diversity within the chicken gut microbiome revealed by metagenomics and culture.</title>
        <authorList>
            <person name="Gilroy R."/>
            <person name="Ravi A."/>
            <person name="Getino M."/>
            <person name="Pursley I."/>
            <person name="Horton D.L."/>
            <person name="Alikhan N.F."/>
            <person name="Baker D."/>
            <person name="Gharbi K."/>
            <person name="Hall N."/>
            <person name="Watson M."/>
            <person name="Adriaenssens E.M."/>
            <person name="Foster-Nyarko E."/>
            <person name="Jarju S."/>
            <person name="Secka A."/>
            <person name="Antonio M."/>
            <person name="Oren A."/>
            <person name="Chaudhuri R.R."/>
            <person name="La Ragione R."/>
            <person name="Hildebrand F."/>
            <person name="Pallen M.J."/>
        </authorList>
    </citation>
    <scope>NUCLEOTIDE SEQUENCE</scope>
    <source>
        <strain evidence="9">Gambia16-930</strain>
    </source>
</reference>
<dbReference type="InterPro" id="IPR013785">
    <property type="entry name" value="Aldolase_TIM"/>
</dbReference>
<evidence type="ECO:0000256" key="3">
    <source>
        <dbReference type="ARBA" id="ARBA00022432"/>
    </source>
</evidence>
<comment type="catalytic activity">
    <reaction evidence="7 8">
        <text>D-glyceraldehyde 3-phosphate = dihydroxyacetone phosphate</text>
        <dbReference type="Rhea" id="RHEA:18585"/>
        <dbReference type="ChEBI" id="CHEBI:57642"/>
        <dbReference type="ChEBI" id="CHEBI:59776"/>
        <dbReference type="EC" id="5.3.1.1"/>
    </reaction>
</comment>
<evidence type="ECO:0000313" key="9">
    <source>
        <dbReference type="EMBL" id="HIW87831.1"/>
    </source>
</evidence>
<dbReference type="GO" id="GO:0006094">
    <property type="term" value="P:gluconeogenesis"/>
    <property type="evidence" value="ECO:0007669"/>
    <property type="project" value="UniProtKB-UniRule"/>
</dbReference>
<comment type="caution">
    <text evidence="9">The sequence shown here is derived from an EMBL/GenBank/DDBJ whole genome shotgun (WGS) entry which is preliminary data.</text>
</comment>
<dbReference type="PANTHER" id="PTHR21139">
    <property type="entry name" value="TRIOSEPHOSPHATE ISOMERASE"/>
    <property type="match status" value="1"/>
</dbReference>